<protein>
    <submittedName>
        <fullName evidence="2">Uncharacterized protein</fullName>
    </submittedName>
</protein>
<feature type="region of interest" description="Disordered" evidence="1">
    <location>
        <begin position="1"/>
        <end position="104"/>
    </location>
</feature>
<comment type="caution">
    <text evidence="2">The sequence shown here is derived from an EMBL/GenBank/DDBJ whole genome shotgun (WGS) entry which is preliminary data.</text>
</comment>
<feature type="compositionally biased region" description="Basic and acidic residues" evidence="1">
    <location>
        <begin position="65"/>
        <end position="76"/>
    </location>
</feature>
<dbReference type="Proteomes" id="UP001437256">
    <property type="component" value="Unassembled WGS sequence"/>
</dbReference>
<sequence>MNSPDPESPGYSSPSSGSRTPEEILPPQSSGLAGTSTLLSAVSSSLSGSAAAKRRMNFAGGGSNRDVKTRRRDDHRKGMHGSHGGGSEMWEGKGGHGGGKKDKDELVDHHLVEYIKKEIGDPFFEATFAVPR</sequence>
<keyword evidence="3" id="KW-1185">Reference proteome</keyword>
<feature type="compositionally biased region" description="Low complexity" evidence="1">
    <location>
        <begin position="29"/>
        <end position="51"/>
    </location>
</feature>
<dbReference type="EMBL" id="JBBXMP010000029">
    <property type="protein sequence ID" value="KAL0067051.1"/>
    <property type="molecule type" value="Genomic_DNA"/>
</dbReference>
<name>A0ABR3A131_9AGAR</name>
<evidence type="ECO:0000313" key="3">
    <source>
        <dbReference type="Proteomes" id="UP001437256"/>
    </source>
</evidence>
<gene>
    <name evidence="2" type="ORF">AAF712_005835</name>
</gene>
<proteinExistence type="predicted"/>
<organism evidence="2 3">
    <name type="scientific">Marasmius tenuissimus</name>
    <dbReference type="NCBI Taxonomy" id="585030"/>
    <lineage>
        <taxon>Eukaryota</taxon>
        <taxon>Fungi</taxon>
        <taxon>Dikarya</taxon>
        <taxon>Basidiomycota</taxon>
        <taxon>Agaricomycotina</taxon>
        <taxon>Agaricomycetes</taxon>
        <taxon>Agaricomycetidae</taxon>
        <taxon>Agaricales</taxon>
        <taxon>Marasmiineae</taxon>
        <taxon>Marasmiaceae</taxon>
        <taxon>Marasmius</taxon>
    </lineage>
</organism>
<accession>A0ABR3A131</accession>
<reference evidence="2 3" key="1">
    <citation type="submission" date="2024-05" db="EMBL/GenBank/DDBJ databases">
        <title>A draft genome resource for the thread blight pathogen Marasmius tenuissimus strain MS-2.</title>
        <authorList>
            <person name="Yulfo-Soto G.E."/>
            <person name="Baruah I.K."/>
            <person name="Amoako-Attah I."/>
            <person name="Bukari Y."/>
            <person name="Meinhardt L.W."/>
            <person name="Bailey B.A."/>
            <person name="Cohen S.P."/>
        </authorList>
    </citation>
    <scope>NUCLEOTIDE SEQUENCE [LARGE SCALE GENOMIC DNA]</scope>
    <source>
        <strain evidence="2 3">MS-2</strain>
    </source>
</reference>
<evidence type="ECO:0000313" key="2">
    <source>
        <dbReference type="EMBL" id="KAL0067051.1"/>
    </source>
</evidence>
<feature type="compositionally biased region" description="Basic and acidic residues" evidence="1">
    <location>
        <begin position="90"/>
        <end position="104"/>
    </location>
</feature>
<feature type="compositionally biased region" description="Low complexity" evidence="1">
    <location>
        <begin position="1"/>
        <end position="18"/>
    </location>
</feature>
<evidence type="ECO:0000256" key="1">
    <source>
        <dbReference type="SAM" id="MobiDB-lite"/>
    </source>
</evidence>